<dbReference type="InterPro" id="IPR036291">
    <property type="entry name" value="NAD(P)-bd_dom_sf"/>
</dbReference>
<keyword evidence="6 8" id="KW-0520">NAD</keyword>
<reference evidence="13 14" key="1">
    <citation type="journal article" date="2017" name="Nat. Commun.">
        <title>In situ click chemistry generation of cyclooxygenase-2 inhibitors.</title>
        <authorList>
            <person name="Bhardwaj A."/>
            <person name="Kaur J."/>
            <person name="Wuest M."/>
            <person name="Wuest F."/>
        </authorList>
    </citation>
    <scope>NUCLEOTIDE SEQUENCE [LARGE SCALE GENOMIC DNA]</scope>
    <source>
        <strain evidence="13">S2_018_000_R2_106</strain>
    </source>
</reference>
<dbReference type="Pfam" id="PF03720">
    <property type="entry name" value="UDPG_MGDP_dh_C"/>
    <property type="match status" value="1"/>
</dbReference>
<dbReference type="InterPro" id="IPR028357">
    <property type="entry name" value="UDPglc_DH_bac"/>
</dbReference>
<dbReference type="InterPro" id="IPR014026">
    <property type="entry name" value="UDP-Glc/GDP-Man_DH_dimer"/>
</dbReference>
<dbReference type="AlphaFoldDB" id="A0A6N4RFZ7"/>
<dbReference type="SMART" id="SM00984">
    <property type="entry name" value="UDPG_MGDP_dh_C"/>
    <property type="match status" value="1"/>
</dbReference>
<evidence type="ECO:0000256" key="8">
    <source>
        <dbReference type="PIRNR" id="PIRNR000124"/>
    </source>
</evidence>
<dbReference type="SUPFAM" id="SSF52413">
    <property type="entry name" value="UDP-glucose/GDP-mannose dehydrogenase C-terminal domain"/>
    <property type="match status" value="1"/>
</dbReference>
<comment type="pathway">
    <text evidence="1">Nucleotide-sugar biosynthesis; UDP-alpha-D-glucuronate biosynthesis; UDP-alpha-D-glucuronate from UDP-alpha-D-glucose: step 1/1.</text>
</comment>
<comment type="catalytic activity">
    <reaction evidence="7 8">
        <text>UDP-alpha-D-glucose + 2 NAD(+) + H2O = UDP-alpha-D-glucuronate + 2 NADH + 3 H(+)</text>
        <dbReference type="Rhea" id="RHEA:23596"/>
        <dbReference type="ChEBI" id="CHEBI:15377"/>
        <dbReference type="ChEBI" id="CHEBI:15378"/>
        <dbReference type="ChEBI" id="CHEBI:57540"/>
        <dbReference type="ChEBI" id="CHEBI:57945"/>
        <dbReference type="ChEBI" id="CHEBI:58052"/>
        <dbReference type="ChEBI" id="CHEBI:58885"/>
        <dbReference type="EC" id="1.1.1.22"/>
    </reaction>
</comment>
<evidence type="ECO:0000256" key="1">
    <source>
        <dbReference type="ARBA" id="ARBA00004701"/>
    </source>
</evidence>
<evidence type="ECO:0000259" key="12">
    <source>
        <dbReference type="SMART" id="SM00984"/>
    </source>
</evidence>
<dbReference type="Gene3D" id="1.20.5.100">
    <property type="entry name" value="Cytochrome c1, transmembrane anchor, C-terminal"/>
    <property type="match status" value="1"/>
</dbReference>
<dbReference type="Gene3D" id="3.40.50.720">
    <property type="entry name" value="NAD(P)-binding Rossmann-like Domain"/>
    <property type="match status" value="2"/>
</dbReference>
<feature type="binding site" evidence="11">
    <location>
        <position position="83"/>
    </location>
    <ligand>
        <name>NAD(+)</name>
        <dbReference type="ChEBI" id="CHEBI:57540"/>
    </ligand>
</feature>
<feature type="binding site" evidence="10">
    <location>
        <begin position="248"/>
        <end position="252"/>
    </location>
    <ligand>
        <name>substrate</name>
    </ligand>
</feature>
<accession>A0A6N4RFZ7</accession>
<dbReference type="SUPFAM" id="SSF51735">
    <property type="entry name" value="NAD(P)-binding Rossmann-fold domains"/>
    <property type="match status" value="1"/>
</dbReference>
<evidence type="ECO:0000256" key="11">
    <source>
        <dbReference type="PIRSR" id="PIRSR500134-3"/>
    </source>
</evidence>
<feature type="binding site" evidence="11">
    <location>
        <position position="151"/>
    </location>
    <ligand>
        <name>NAD(+)</name>
        <dbReference type="ChEBI" id="CHEBI:57540"/>
    </ligand>
</feature>
<dbReference type="EC" id="1.1.1.22" evidence="3 8"/>
<dbReference type="UniPathway" id="UPA00038">
    <property type="reaction ID" value="UER00491"/>
</dbReference>
<gene>
    <name evidence="13" type="ORF">DI628_00055</name>
</gene>
<feature type="binding site" evidence="10">
    <location>
        <position position="319"/>
    </location>
    <ligand>
        <name>substrate</name>
    </ligand>
</feature>
<dbReference type="GO" id="GO:0006065">
    <property type="term" value="P:UDP-glucuronate biosynthetic process"/>
    <property type="evidence" value="ECO:0007669"/>
    <property type="project" value="UniProtKB-UniPathway"/>
</dbReference>
<organism evidence="13 14">
    <name type="scientific">Blastochloris viridis</name>
    <name type="common">Rhodopseudomonas viridis</name>
    <dbReference type="NCBI Taxonomy" id="1079"/>
    <lineage>
        <taxon>Bacteria</taxon>
        <taxon>Pseudomonadati</taxon>
        <taxon>Pseudomonadota</taxon>
        <taxon>Alphaproteobacteria</taxon>
        <taxon>Hyphomicrobiales</taxon>
        <taxon>Blastochloridaceae</taxon>
        <taxon>Blastochloris</taxon>
    </lineage>
</organism>
<dbReference type="InterPro" id="IPR001732">
    <property type="entry name" value="UDP-Glc/GDP-Man_DH_N"/>
</dbReference>
<name>A0A6N4RFZ7_BLAVI</name>
<dbReference type="Proteomes" id="UP000320948">
    <property type="component" value="Unassembled WGS sequence"/>
</dbReference>
<comment type="caution">
    <text evidence="13">The sequence shown here is derived from an EMBL/GenBank/DDBJ whole genome shotgun (WGS) entry which is preliminary data.</text>
</comment>
<evidence type="ECO:0000256" key="5">
    <source>
        <dbReference type="ARBA" id="ARBA00023002"/>
    </source>
</evidence>
<dbReference type="Pfam" id="PF03721">
    <property type="entry name" value="UDPG_MGDP_dh_N"/>
    <property type="match status" value="1"/>
</dbReference>
<feature type="binding site" evidence="10">
    <location>
        <position position="256"/>
    </location>
    <ligand>
        <name>substrate</name>
    </ligand>
</feature>
<evidence type="ECO:0000313" key="14">
    <source>
        <dbReference type="Proteomes" id="UP000320948"/>
    </source>
</evidence>
<evidence type="ECO:0000256" key="6">
    <source>
        <dbReference type="ARBA" id="ARBA00023027"/>
    </source>
</evidence>
<evidence type="ECO:0000256" key="2">
    <source>
        <dbReference type="ARBA" id="ARBA00006601"/>
    </source>
</evidence>
<dbReference type="InterPro" id="IPR008927">
    <property type="entry name" value="6-PGluconate_DH-like_C_sf"/>
</dbReference>
<dbReference type="GO" id="GO:0051287">
    <property type="term" value="F:NAD binding"/>
    <property type="evidence" value="ECO:0007669"/>
    <property type="project" value="InterPro"/>
</dbReference>
<feature type="binding site" evidence="11">
    <location>
        <position position="31"/>
    </location>
    <ligand>
        <name>NAD(+)</name>
        <dbReference type="ChEBI" id="CHEBI:57540"/>
    </ligand>
</feature>
<feature type="binding site" evidence="10">
    <location>
        <begin position="148"/>
        <end position="151"/>
    </location>
    <ligand>
        <name>substrate</name>
    </ligand>
</feature>
<evidence type="ECO:0000256" key="7">
    <source>
        <dbReference type="ARBA" id="ARBA00047473"/>
    </source>
</evidence>
<dbReference type="SUPFAM" id="SSF48179">
    <property type="entry name" value="6-phosphogluconate dehydrogenase C-terminal domain-like"/>
    <property type="match status" value="1"/>
</dbReference>
<evidence type="ECO:0000256" key="9">
    <source>
        <dbReference type="PIRSR" id="PIRSR500134-1"/>
    </source>
</evidence>
<protein>
    <recommendedName>
        <fullName evidence="4 8">UDP-glucose 6-dehydrogenase</fullName>
        <ecNumber evidence="3 8">1.1.1.22</ecNumber>
    </recommendedName>
</protein>
<proteinExistence type="inferred from homology"/>
<dbReference type="Pfam" id="PF00984">
    <property type="entry name" value="UDPG_MGDP_dh"/>
    <property type="match status" value="1"/>
</dbReference>
<dbReference type="InterPro" id="IPR017476">
    <property type="entry name" value="UDP-Glc/GDP-Man"/>
</dbReference>
<evidence type="ECO:0000256" key="3">
    <source>
        <dbReference type="ARBA" id="ARBA00012954"/>
    </source>
</evidence>
<sequence length="430" mass="46036">MIGTGYVGLVSGTCFAEMGFNVTCVDVDQTKIDNLKNDGIIPIYEPGLEEMVRRNAKAGRLSFTTDLASVVGDSDAIFIAVGTPQDEDGSADLQYVKAAAEQVAPHLKGYTVIVNKSTVPVGTGQLVEDAIRATNPTADFDVTSNPEFLREGEAVGDFMHPDRVVVGVESERARAMMASIYKPQTDQGVTLHVTNRASSELIKYAANAFLATKITFVNELISLCDKVGADILSVSRGMGLDSRIAPRFLQPGPGYGGSCFPKDTNALAKTARDHGVQLNLVEETIRTNQSIKEQMADRIAANLGGVSGKTIAVLGLAFKANTDDMRDASALTILPRLQSMGAKIVAFDPAAMPRAKQLMPSLTYVNSTDEALQGADSAVILTEWADFRTLNLGQLKNTLTDPKLVDLRNLFTVEEAKAAGLEYFPLGRPA</sequence>
<dbReference type="GO" id="GO:0000271">
    <property type="term" value="P:polysaccharide biosynthetic process"/>
    <property type="evidence" value="ECO:0007669"/>
    <property type="project" value="InterPro"/>
</dbReference>
<feature type="binding site" evidence="10">
    <location>
        <position position="203"/>
    </location>
    <ligand>
        <name>substrate</name>
    </ligand>
</feature>
<feature type="binding site" evidence="11">
    <location>
        <position position="262"/>
    </location>
    <ligand>
        <name>NAD(+)</name>
        <dbReference type="ChEBI" id="CHEBI:57540"/>
    </ligand>
</feature>
<dbReference type="PANTHER" id="PTHR43750:SF3">
    <property type="entry name" value="UDP-GLUCOSE 6-DEHYDROGENASE TUAD"/>
    <property type="match status" value="1"/>
</dbReference>
<dbReference type="PIRSF" id="PIRSF000124">
    <property type="entry name" value="UDPglc_GDPman_dh"/>
    <property type="match status" value="1"/>
</dbReference>
<evidence type="ECO:0000256" key="10">
    <source>
        <dbReference type="PIRSR" id="PIRSR500134-2"/>
    </source>
</evidence>
<feature type="active site" description="Nucleophile" evidence="9">
    <location>
        <position position="259"/>
    </location>
</feature>
<feature type="binding site" evidence="11">
    <location>
        <position position="118"/>
    </location>
    <ligand>
        <name>NAD(+)</name>
        <dbReference type="ChEBI" id="CHEBI:57540"/>
    </ligand>
</feature>
<keyword evidence="5 8" id="KW-0560">Oxidoreductase</keyword>
<dbReference type="InterPro" id="IPR014027">
    <property type="entry name" value="UDP-Glc/GDP-Man_DH_C"/>
</dbReference>
<dbReference type="PIRSF" id="PIRSF500134">
    <property type="entry name" value="UDPglc_DH_bac"/>
    <property type="match status" value="1"/>
</dbReference>
<evidence type="ECO:0000313" key="13">
    <source>
        <dbReference type="EMBL" id="TKW62074.1"/>
    </source>
</evidence>
<dbReference type="EMBL" id="VAFM01000001">
    <property type="protein sequence ID" value="TKW62074.1"/>
    <property type="molecule type" value="Genomic_DNA"/>
</dbReference>
<feature type="binding site" evidence="11">
    <location>
        <position position="26"/>
    </location>
    <ligand>
        <name>NAD(+)</name>
        <dbReference type="ChEBI" id="CHEBI:57540"/>
    </ligand>
</feature>
<dbReference type="PANTHER" id="PTHR43750">
    <property type="entry name" value="UDP-GLUCOSE 6-DEHYDROGENASE TUAD"/>
    <property type="match status" value="1"/>
</dbReference>
<feature type="domain" description="UDP-glucose/GDP-mannose dehydrogenase C-terminal" evidence="12">
    <location>
        <begin position="312"/>
        <end position="413"/>
    </location>
</feature>
<dbReference type="InterPro" id="IPR036220">
    <property type="entry name" value="UDP-Glc/GDP-Man_DH_C_sf"/>
</dbReference>
<evidence type="ECO:0000256" key="4">
    <source>
        <dbReference type="ARBA" id="ARBA00015132"/>
    </source>
</evidence>
<dbReference type="GO" id="GO:0003979">
    <property type="term" value="F:UDP-glucose 6-dehydrogenase activity"/>
    <property type="evidence" value="ECO:0007669"/>
    <property type="project" value="UniProtKB-EC"/>
</dbReference>
<feature type="binding site" evidence="11">
    <location>
        <position position="326"/>
    </location>
    <ligand>
        <name>NAD(+)</name>
        <dbReference type="ChEBI" id="CHEBI:57540"/>
    </ligand>
</feature>
<dbReference type="NCBIfam" id="TIGR03026">
    <property type="entry name" value="NDP-sugDHase"/>
    <property type="match status" value="1"/>
</dbReference>
<comment type="similarity">
    <text evidence="2 8">Belongs to the UDP-glucose/GDP-mannose dehydrogenase family.</text>
</comment>